<dbReference type="NCBIfam" id="NF008165">
    <property type="entry name" value="PRK10917.1-3"/>
    <property type="match status" value="1"/>
</dbReference>
<keyword evidence="10" id="KW-0234">DNA repair</keyword>
<gene>
    <name evidence="20" type="ORF">METZ01_LOCUS100846</name>
</gene>
<dbReference type="Gene3D" id="2.40.50.140">
    <property type="entry name" value="Nucleic acid-binding proteins"/>
    <property type="match status" value="1"/>
</dbReference>
<protein>
    <recommendedName>
        <fullName evidence="2">ATP-dependent DNA helicase RecG</fullName>
        <ecNumber evidence="13">5.6.2.4</ecNumber>
    </recommendedName>
    <alternativeName>
        <fullName evidence="15">DNA branch migration protein RecG</fullName>
    </alternativeName>
    <alternativeName>
        <fullName evidence="16">Probable DNA 3'-5' helicase RecG</fullName>
    </alternativeName>
</protein>
<dbReference type="Pfam" id="PF17191">
    <property type="entry name" value="RecG_wedge"/>
    <property type="match status" value="1"/>
</dbReference>
<sequence length="770" mass="86039">MEKPGPKLDLTTLKNILSLEEKRGFDNKAVAGGLDLFIEHWREDLISAFPRSPIAKRLLAQPYSSLTPRARQEWTHQWLEHFPNKPLKPTSKRTKTQQAFAKAKETSSKSSSPDETPISSLRRVDIKTAQKLARLDVETVKDLLYLFPRRHLDYTRRTKISELIPGENSTVEVTVWEARVVSLGKSGRLKATEALVGDETGNIKVIWFGQSYLARQFPTGSKIILSGKLDFFNRDRLMESPNYEIMSHSSPLIHTGRLVPVYPLTEGLTARNMRRIVWQAVDSWSSSIKEFLPKTLLKRTKLKPLSKSIHQAHFPDNPHSFEQARRRLAFNELLLLQLAVHMQRKDWQQSGTAIPINDKNQLVSIFLKRLPFDLTPAQHRCVKEILTDMKTRTIPMSRLLQGEVGSGKTVVALAALLASVSDGYQGTIMVPTELLAEQHFATSIKLLSDAPELEHQDNLIKTKISPDSIPISIGLITGSTKKSIRTKLQDLANSGSLDIIIGTQSLIQDTINVPNLALAIVDEQQRFGVMQRSELRAKGMTTPHLLVMSATPIPRTLALTLFGDLDISTIDELPPGRQEVLTKWVPHGKRDAAHGFIRDQINSGRQAFIIFPLVEESETIESGAAIEGFDHLQGKIFPDLCLGLLHGRMKAKEKESVMNLFQQGKIDILVSTPVVEVGIDIPNATVMLIETADRFGLSQLHQFRGRVGRGIHKSYCLLLSDNPSTNARERLSAMETVHDGFKLAEVDLGLRGPGDLFGTRQSGLPNLRLA</sequence>
<dbReference type="Pfam" id="PF00271">
    <property type="entry name" value="Helicase_C"/>
    <property type="match status" value="1"/>
</dbReference>
<dbReference type="NCBIfam" id="NF008168">
    <property type="entry name" value="PRK10917.2-2"/>
    <property type="match status" value="1"/>
</dbReference>
<dbReference type="Pfam" id="PF00270">
    <property type="entry name" value="DEAD"/>
    <property type="match status" value="1"/>
</dbReference>
<dbReference type="CDD" id="cd17992">
    <property type="entry name" value="DEXHc_RecG"/>
    <property type="match status" value="1"/>
</dbReference>
<dbReference type="InterPro" id="IPR011545">
    <property type="entry name" value="DEAD/DEAH_box_helicase_dom"/>
</dbReference>
<dbReference type="Pfam" id="PF19833">
    <property type="entry name" value="RecG_dom3_C"/>
    <property type="match status" value="1"/>
</dbReference>
<feature type="domain" description="Helicase ATP-binding" evidence="18">
    <location>
        <begin position="389"/>
        <end position="570"/>
    </location>
</feature>
<dbReference type="PROSITE" id="PS51194">
    <property type="entry name" value="HELICASE_CTER"/>
    <property type="match status" value="1"/>
</dbReference>
<dbReference type="SMART" id="SM00490">
    <property type="entry name" value="HELICc"/>
    <property type="match status" value="1"/>
</dbReference>
<evidence type="ECO:0000256" key="5">
    <source>
        <dbReference type="ARBA" id="ARBA00022801"/>
    </source>
</evidence>
<comment type="catalytic activity">
    <reaction evidence="14">
        <text>ATP + H2O = ADP + phosphate + H(+)</text>
        <dbReference type="Rhea" id="RHEA:13065"/>
        <dbReference type="ChEBI" id="CHEBI:15377"/>
        <dbReference type="ChEBI" id="CHEBI:15378"/>
        <dbReference type="ChEBI" id="CHEBI:30616"/>
        <dbReference type="ChEBI" id="CHEBI:43474"/>
        <dbReference type="ChEBI" id="CHEBI:456216"/>
        <dbReference type="EC" id="5.6.2.4"/>
    </reaction>
</comment>
<dbReference type="GO" id="GO:0016787">
    <property type="term" value="F:hydrolase activity"/>
    <property type="evidence" value="ECO:0007669"/>
    <property type="project" value="UniProtKB-KW"/>
</dbReference>
<evidence type="ECO:0000256" key="16">
    <source>
        <dbReference type="ARBA" id="ARBA00049819"/>
    </source>
</evidence>
<evidence type="ECO:0000256" key="12">
    <source>
        <dbReference type="ARBA" id="ARBA00034617"/>
    </source>
</evidence>
<organism evidence="20">
    <name type="scientific">marine metagenome</name>
    <dbReference type="NCBI Taxonomy" id="408172"/>
    <lineage>
        <taxon>unclassified sequences</taxon>
        <taxon>metagenomes</taxon>
        <taxon>ecological metagenomes</taxon>
    </lineage>
</organism>
<evidence type="ECO:0000256" key="13">
    <source>
        <dbReference type="ARBA" id="ARBA00034808"/>
    </source>
</evidence>
<evidence type="ECO:0000259" key="19">
    <source>
        <dbReference type="PROSITE" id="PS51194"/>
    </source>
</evidence>
<evidence type="ECO:0000256" key="2">
    <source>
        <dbReference type="ARBA" id="ARBA00017846"/>
    </source>
</evidence>
<evidence type="ECO:0000256" key="7">
    <source>
        <dbReference type="ARBA" id="ARBA00022840"/>
    </source>
</evidence>
<dbReference type="PROSITE" id="PS51192">
    <property type="entry name" value="HELICASE_ATP_BIND_1"/>
    <property type="match status" value="1"/>
</dbReference>
<evidence type="ECO:0000256" key="9">
    <source>
        <dbReference type="ARBA" id="ARBA00023172"/>
    </source>
</evidence>
<accession>A0A381W692</accession>
<dbReference type="PANTHER" id="PTHR47964:SF1">
    <property type="entry name" value="ATP-DEPENDENT DNA HELICASE HOMOLOG RECG, CHLOROPLASTIC"/>
    <property type="match status" value="1"/>
</dbReference>
<proteinExistence type="inferred from homology"/>
<evidence type="ECO:0000313" key="20">
    <source>
        <dbReference type="EMBL" id="SVA47992.1"/>
    </source>
</evidence>
<evidence type="ECO:0000256" key="14">
    <source>
        <dbReference type="ARBA" id="ARBA00048988"/>
    </source>
</evidence>
<dbReference type="InterPro" id="IPR047112">
    <property type="entry name" value="RecG/Mfd"/>
</dbReference>
<name>A0A381W692_9ZZZZ</name>
<evidence type="ECO:0000256" key="3">
    <source>
        <dbReference type="ARBA" id="ARBA00022741"/>
    </source>
</evidence>
<dbReference type="Gene3D" id="3.40.50.300">
    <property type="entry name" value="P-loop containing nucleotide triphosphate hydrolases"/>
    <property type="match status" value="2"/>
</dbReference>
<dbReference type="AlphaFoldDB" id="A0A381W692"/>
<dbReference type="GO" id="GO:0006281">
    <property type="term" value="P:DNA repair"/>
    <property type="evidence" value="ECO:0007669"/>
    <property type="project" value="UniProtKB-KW"/>
</dbReference>
<dbReference type="NCBIfam" id="TIGR00643">
    <property type="entry name" value="recG"/>
    <property type="match status" value="1"/>
</dbReference>
<keyword evidence="6" id="KW-0347">Helicase</keyword>
<evidence type="ECO:0000256" key="8">
    <source>
        <dbReference type="ARBA" id="ARBA00023125"/>
    </source>
</evidence>
<keyword evidence="9" id="KW-0233">DNA recombination</keyword>
<keyword evidence="5" id="KW-0378">Hydrolase</keyword>
<evidence type="ECO:0000256" key="10">
    <source>
        <dbReference type="ARBA" id="ARBA00023204"/>
    </source>
</evidence>
<feature type="region of interest" description="Disordered" evidence="17">
    <location>
        <begin position="85"/>
        <end position="119"/>
    </location>
</feature>
<evidence type="ECO:0000256" key="15">
    <source>
        <dbReference type="ARBA" id="ARBA00049803"/>
    </source>
</evidence>
<dbReference type="GO" id="GO:0005524">
    <property type="term" value="F:ATP binding"/>
    <property type="evidence" value="ECO:0007669"/>
    <property type="project" value="UniProtKB-KW"/>
</dbReference>
<keyword evidence="7" id="KW-0067">ATP-binding</keyword>
<dbReference type="CDD" id="cd04488">
    <property type="entry name" value="RecG_wedge_OBF"/>
    <property type="match status" value="1"/>
</dbReference>
<keyword evidence="8" id="KW-0238">DNA-binding</keyword>
<dbReference type="GO" id="GO:0043138">
    <property type="term" value="F:3'-5' DNA helicase activity"/>
    <property type="evidence" value="ECO:0007669"/>
    <property type="project" value="UniProtKB-EC"/>
</dbReference>
<dbReference type="PANTHER" id="PTHR47964">
    <property type="entry name" value="ATP-DEPENDENT DNA HELICASE HOMOLOG RECG, CHLOROPLASTIC"/>
    <property type="match status" value="1"/>
</dbReference>
<dbReference type="SMART" id="SM00487">
    <property type="entry name" value="DEXDc"/>
    <property type="match status" value="1"/>
</dbReference>
<keyword evidence="11" id="KW-0413">Isomerase</keyword>
<evidence type="ECO:0000256" key="17">
    <source>
        <dbReference type="SAM" id="MobiDB-lite"/>
    </source>
</evidence>
<dbReference type="InterPro" id="IPR045562">
    <property type="entry name" value="RecG_dom3_C"/>
</dbReference>
<dbReference type="InterPro" id="IPR004609">
    <property type="entry name" value="ATP-dep_DNA_helicase_RecG"/>
</dbReference>
<dbReference type="InterPro" id="IPR014001">
    <property type="entry name" value="Helicase_ATP-bd"/>
</dbReference>
<keyword evidence="4" id="KW-0227">DNA damage</keyword>
<dbReference type="EMBL" id="UINC01010819">
    <property type="protein sequence ID" value="SVA47992.1"/>
    <property type="molecule type" value="Genomic_DNA"/>
</dbReference>
<keyword evidence="3" id="KW-0547">Nucleotide-binding</keyword>
<dbReference type="GO" id="GO:0003677">
    <property type="term" value="F:DNA binding"/>
    <property type="evidence" value="ECO:0007669"/>
    <property type="project" value="UniProtKB-KW"/>
</dbReference>
<comment type="catalytic activity">
    <reaction evidence="12">
        <text>Couples ATP hydrolysis with the unwinding of duplex DNA by translocating in the 3'-5' direction.</text>
        <dbReference type="EC" id="5.6.2.4"/>
    </reaction>
</comment>
<dbReference type="InterPro" id="IPR027417">
    <property type="entry name" value="P-loop_NTPase"/>
</dbReference>
<dbReference type="SUPFAM" id="SSF52540">
    <property type="entry name" value="P-loop containing nucleoside triphosphate hydrolases"/>
    <property type="match status" value="2"/>
</dbReference>
<evidence type="ECO:0000259" key="18">
    <source>
        <dbReference type="PROSITE" id="PS51192"/>
    </source>
</evidence>
<dbReference type="GO" id="GO:0006310">
    <property type="term" value="P:DNA recombination"/>
    <property type="evidence" value="ECO:0007669"/>
    <property type="project" value="UniProtKB-KW"/>
</dbReference>
<dbReference type="EC" id="5.6.2.4" evidence="13"/>
<feature type="domain" description="Helicase C-terminal" evidence="19">
    <location>
        <begin position="589"/>
        <end position="749"/>
    </location>
</feature>
<dbReference type="SUPFAM" id="SSF50249">
    <property type="entry name" value="Nucleic acid-binding proteins"/>
    <property type="match status" value="1"/>
</dbReference>
<dbReference type="InterPro" id="IPR001650">
    <property type="entry name" value="Helicase_C-like"/>
</dbReference>
<comment type="similarity">
    <text evidence="1">Belongs to the helicase family. RecG subfamily.</text>
</comment>
<evidence type="ECO:0000256" key="1">
    <source>
        <dbReference type="ARBA" id="ARBA00007504"/>
    </source>
</evidence>
<feature type="non-terminal residue" evidence="20">
    <location>
        <position position="770"/>
    </location>
</feature>
<reference evidence="20" key="1">
    <citation type="submission" date="2018-05" db="EMBL/GenBank/DDBJ databases">
        <authorList>
            <person name="Lanie J.A."/>
            <person name="Ng W.-L."/>
            <person name="Kazmierczak K.M."/>
            <person name="Andrzejewski T.M."/>
            <person name="Davidsen T.M."/>
            <person name="Wayne K.J."/>
            <person name="Tettelin H."/>
            <person name="Glass J.I."/>
            <person name="Rusch D."/>
            <person name="Podicherti R."/>
            <person name="Tsui H.-C.T."/>
            <person name="Winkler M.E."/>
        </authorList>
    </citation>
    <scope>NUCLEOTIDE SEQUENCE</scope>
</reference>
<dbReference type="InterPro" id="IPR033454">
    <property type="entry name" value="RecG_wedge"/>
</dbReference>
<evidence type="ECO:0000256" key="11">
    <source>
        <dbReference type="ARBA" id="ARBA00023235"/>
    </source>
</evidence>
<feature type="compositionally biased region" description="Low complexity" evidence="17">
    <location>
        <begin position="108"/>
        <end position="119"/>
    </location>
</feature>
<evidence type="ECO:0000256" key="6">
    <source>
        <dbReference type="ARBA" id="ARBA00022806"/>
    </source>
</evidence>
<dbReference type="InterPro" id="IPR012340">
    <property type="entry name" value="NA-bd_OB-fold"/>
</dbReference>
<evidence type="ECO:0000256" key="4">
    <source>
        <dbReference type="ARBA" id="ARBA00022763"/>
    </source>
</evidence>